<evidence type="ECO:0000259" key="4">
    <source>
        <dbReference type="SMART" id="SM01008"/>
    </source>
</evidence>
<reference evidence="5 6" key="1">
    <citation type="submission" date="2020-08" db="EMBL/GenBank/DDBJ databases">
        <title>Genomic Encyclopedia of Type Strains, Phase III (KMG-III): the genomes of soil and plant-associated and newly described type strains.</title>
        <authorList>
            <person name="Whitman W."/>
        </authorList>
    </citation>
    <scope>NUCLEOTIDE SEQUENCE [LARGE SCALE GENOMIC DNA]</scope>
    <source>
        <strain evidence="5 6">CECT 8803</strain>
    </source>
</reference>
<dbReference type="Gene3D" id="3.30.365.10">
    <property type="entry name" value="Aldehyde oxidase/xanthine dehydrogenase, molybdopterin binding domain"/>
    <property type="match status" value="4"/>
</dbReference>
<evidence type="ECO:0000256" key="1">
    <source>
        <dbReference type="ARBA" id="ARBA00022505"/>
    </source>
</evidence>
<keyword evidence="2 5" id="KW-0560">Oxidoreductase</keyword>
<dbReference type="SMART" id="SM01008">
    <property type="entry name" value="Ald_Xan_dh_C"/>
    <property type="match status" value="1"/>
</dbReference>
<comment type="cofactor">
    <cofactor evidence="3">
        <name>Mo-molybdopterin cytosine dinucleotide</name>
        <dbReference type="ChEBI" id="CHEBI:71308"/>
    </cofactor>
</comment>
<dbReference type="EC" id="1.2.7.4" evidence="5"/>
<accession>A0A839SY26</accession>
<comment type="caution">
    <text evidence="5">The sequence shown here is derived from an EMBL/GenBank/DDBJ whole genome shotgun (WGS) entry which is preliminary data.</text>
</comment>
<evidence type="ECO:0000313" key="6">
    <source>
        <dbReference type="Proteomes" id="UP000581135"/>
    </source>
</evidence>
<dbReference type="Proteomes" id="UP000581135">
    <property type="component" value="Unassembled WGS sequence"/>
</dbReference>
<dbReference type="Gene3D" id="3.90.1170.50">
    <property type="entry name" value="Aldehyde oxidase/xanthine dehydrogenase, a/b hammerhead"/>
    <property type="match status" value="1"/>
</dbReference>
<dbReference type="SUPFAM" id="SSF54665">
    <property type="entry name" value="CO dehydrogenase molybdoprotein N-domain-like"/>
    <property type="match status" value="1"/>
</dbReference>
<evidence type="ECO:0000256" key="2">
    <source>
        <dbReference type="ARBA" id="ARBA00023002"/>
    </source>
</evidence>
<evidence type="ECO:0000256" key="3">
    <source>
        <dbReference type="ARBA" id="ARBA00053029"/>
    </source>
</evidence>
<evidence type="ECO:0000313" key="5">
    <source>
        <dbReference type="EMBL" id="MBB3066989.1"/>
    </source>
</evidence>
<organism evidence="5 6">
    <name type="scientific">Limibacillus halophilus</name>
    <dbReference type="NCBI Taxonomy" id="1579333"/>
    <lineage>
        <taxon>Bacteria</taxon>
        <taxon>Pseudomonadati</taxon>
        <taxon>Pseudomonadota</taxon>
        <taxon>Alphaproteobacteria</taxon>
        <taxon>Rhodospirillales</taxon>
        <taxon>Rhodovibrionaceae</taxon>
        <taxon>Limibacillus</taxon>
    </lineage>
</organism>
<feature type="domain" description="Aldehyde oxidase/xanthine dehydrogenase a/b hammerhead" evidence="4">
    <location>
        <begin position="24"/>
        <end position="139"/>
    </location>
</feature>
<dbReference type="AlphaFoldDB" id="A0A839SY26"/>
<dbReference type="InterPro" id="IPR046867">
    <property type="entry name" value="AldOxase/xan_DH_MoCoBD2"/>
</dbReference>
<dbReference type="InterPro" id="IPR000674">
    <property type="entry name" value="Ald_Oxase/Xan_DH_a/b"/>
</dbReference>
<dbReference type="InterPro" id="IPR036856">
    <property type="entry name" value="Ald_Oxase/Xan_DH_a/b_sf"/>
</dbReference>
<dbReference type="RefSeq" id="WP_183417816.1">
    <property type="nucleotide sequence ID" value="NZ_JACHXA010000013.1"/>
</dbReference>
<name>A0A839SY26_9PROT</name>
<protein>
    <submittedName>
        <fullName evidence="5">Carbon-monoxide dehydrogenase large subunit</fullName>
        <ecNumber evidence="5">1.2.7.4</ecNumber>
    </submittedName>
</protein>
<dbReference type="Pfam" id="PF20256">
    <property type="entry name" value="MoCoBD_2"/>
    <property type="match status" value="1"/>
</dbReference>
<dbReference type="InterPro" id="IPR016208">
    <property type="entry name" value="Ald_Oxase/xanthine_DH-like"/>
</dbReference>
<dbReference type="PANTHER" id="PTHR11908">
    <property type="entry name" value="XANTHINE DEHYDROGENASE"/>
    <property type="match status" value="1"/>
</dbReference>
<dbReference type="GO" id="GO:0005506">
    <property type="term" value="F:iron ion binding"/>
    <property type="evidence" value="ECO:0007669"/>
    <property type="project" value="InterPro"/>
</dbReference>
<dbReference type="EMBL" id="JACHXA010000013">
    <property type="protein sequence ID" value="MBB3066989.1"/>
    <property type="molecule type" value="Genomic_DNA"/>
</dbReference>
<dbReference type="GO" id="GO:0043885">
    <property type="term" value="F:anaerobic carbon-monoxide dehydrogenase activity"/>
    <property type="evidence" value="ECO:0007669"/>
    <property type="project" value="UniProtKB-EC"/>
</dbReference>
<dbReference type="InterPro" id="IPR008274">
    <property type="entry name" value="AldOxase/xan_DH_MoCoBD1"/>
</dbReference>
<dbReference type="PANTHER" id="PTHR11908:SF132">
    <property type="entry name" value="ALDEHYDE OXIDASE 1-RELATED"/>
    <property type="match status" value="1"/>
</dbReference>
<keyword evidence="6" id="KW-1185">Reference proteome</keyword>
<dbReference type="Pfam" id="PF02738">
    <property type="entry name" value="MoCoBD_1"/>
    <property type="match status" value="1"/>
</dbReference>
<gene>
    <name evidence="5" type="ORF">FHR98_003306</name>
</gene>
<dbReference type="FunFam" id="3.30.365.10:FF:000001">
    <property type="entry name" value="Xanthine dehydrogenase oxidase"/>
    <property type="match status" value="1"/>
</dbReference>
<dbReference type="Pfam" id="PF01315">
    <property type="entry name" value="Ald_Xan_dh_C"/>
    <property type="match status" value="1"/>
</dbReference>
<dbReference type="InterPro" id="IPR037165">
    <property type="entry name" value="AldOxase/xan_DH_Mopterin-bd_sf"/>
</dbReference>
<proteinExistence type="predicted"/>
<sequence>MIGSNHPGSIGKHIPRREDKNLLQGRGRFIDDVPEPRNTLFLGFVMSPYAHARILEINASAALELDGVVDVLSGSDMAALASPISAKIEIEGYRENARPVLAADKVRFVGEHVAVVVAADPYIAQDAVDLVEVKYDPLPVSALLDEVVSGNAPLIHDDIPDNLIFESRFATDGFDEAFASEQVVVRETFRTGRVAGVPLEPRGCLAIPGQAADTLEFYTSTQIPHLVRTALAQVLSFPESSIRVVTPDVGGGFGTKAQFYTEEIAAAAIALKLQRPIKWIGDRREDLLTSIHARDHIFTVEAAVSKDGRINALRSDMITNAGAYSSYPFGCTLEPTGGVRMIVGPYDIRNYSYRARSYVTNTCPSGAYRGVAQPTCFLAIEGLMDRIARTLDLDPAEVRLRNVIKPEQIPYTNVLGIKYDSGSHEACLLRAMERAGYQEFRRTQYAEKDTDSLLGIGICCFTEVSGAGSVGWRVRGLTRVPGFDTATVKVEPSGKVTLHTSQATAGQGHLTTFAQILSDYLGVAFDDVVVDEGDTSSSPYGTNTFASRSAVAAGGAVIQAAEKIGDKIRSIAGFLLNADPKDIELADSKANVVGHTDRCVSFQDIAQTAYSMAGIALPQGMEYGLHATAFYDPPPATWPNGVHIATVRIDRRTAKVQMLNYFVVHDCGTVINPMIVDGQVQGGTVQGLGEALMEQIVYDQDGQLLNANLLDYQLPTSMDVPDISIDHISTPSVDALGGFKGVGEGGVIGAVPAIVNAVADALAPLGVNVNRLPLRPSDLMRAMRNAGV</sequence>
<keyword evidence="1" id="KW-0500">Molybdenum</keyword>
<dbReference type="SUPFAM" id="SSF56003">
    <property type="entry name" value="Molybdenum cofactor-binding domain"/>
    <property type="match status" value="1"/>
</dbReference>